<organism evidence="3 4">
    <name type="scientific">Salinimicrobium oceani</name>
    <dbReference type="NCBI Taxonomy" id="2722702"/>
    <lineage>
        <taxon>Bacteria</taxon>
        <taxon>Pseudomonadati</taxon>
        <taxon>Bacteroidota</taxon>
        <taxon>Flavobacteriia</taxon>
        <taxon>Flavobacteriales</taxon>
        <taxon>Flavobacteriaceae</taxon>
        <taxon>Salinimicrobium</taxon>
    </lineage>
</organism>
<sequence>MKYTKEVKTALLAIVAILLFIFGYSFLKGKNWFDSSRTFYAVYNDVEGLSPSSPVTINGLKVGSVTGINFLDTSGRLVVKFTVDNEFPFSEESIAQIYGGGLIGGKSLAILPQYERGKMAQSGDTLPSEIEEGLLELVNDRLTPLQEKVERVIVSTDSLINSFNEVMNPTTRQNLKNSIAELNAAMSSLRNSAGSVEGILAENTPKLNRTFTNLDEMSTKFNRFSDTLSEFDLHKVTQDLENAVANFHNVTEKLNSGEGTAGKLINDPAVFNNLERATNQLDALIQDVKLNPKRYVHFSIFGKNPGPYSPPRDSLK</sequence>
<feature type="domain" description="Mce/MlaD" evidence="2">
    <location>
        <begin position="37"/>
        <end position="112"/>
    </location>
</feature>
<dbReference type="PANTHER" id="PTHR33371:SF4">
    <property type="entry name" value="INTERMEMBRANE PHOSPHOLIPID TRANSPORT SYSTEM BINDING PROTEIN MLAD"/>
    <property type="match status" value="1"/>
</dbReference>
<dbReference type="RefSeq" id="WP_168138497.1">
    <property type="nucleotide sequence ID" value="NZ_JAAVJR010000005.1"/>
</dbReference>
<evidence type="ECO:0000256" key="1">
    <source>
        <dbReference type="SAM" id="Phobius"/>
    </source>
</evidence>
<keyword evidence="1" id="KW-0812">Transmembrane</keyword>
<feature type="transmembrane region" description="Helical" evidence="1">
    <location>
        <begin position="7"/>
        <end position="27"/>
    </location>
</feature>
<reference evidence="3 4" key="1">
    <citation type="submission" date="2020-03" db="EMBL/GenBank/DDBJ databases">
        <title>Salinimicrobium sp. nov, isolated from SCS.</title>
        <authorList>
            <person name="Cao W.R."/>
        </authorList>
    </citation>
    <scope>NUCLEOTIDE SEQUENCE [LARGE SCALE GENOMIC DNA]</scope>
    <source>
        <strain evidence="4">J15B91</strain>
    </source>
</reference>
<gene>
    <name evidence="3" type="ORF">HC175_10735</name>
</gene>
<dbReference type="EMBL" id="JAAVJR010000005">
    <property type="protein sequence ID" value="NJW53398.1"/>
    <property type="molecule type" value="Genomic_DNA"/>
</dbReference>
<evidence type="ECO:0000313" key="3">
    <source>
        <dbReference type="EMBL" id="NJW53398.1"/>
    </source>
</evidence>
<proteinExistence type="predicted"/>
<dbReference type="InterPro" id="IPR003399">
    <property type="entry name" value="Mce/MlaD"/>
</dbReference>
<evidence type="ECO:0000259" key="2">
    <source>
        <dbReference type="Pfam" id="PF02470"/>
    </source>
</evidence>
<keyword evidence="1" id="KW-0472">Membrane</keyword>
<keyword evidence="4" id="KW-1185">Reference proteome</keyword>
<dbReference type="Pfam" id="PF02470">
    <property type="entry name" value="MlaD"/>
    <property type="match status" value="1"/>
</dbReference>
<dbReference type="InterPro" id="IPR052336">
    <property type="entry name" value="MlaD_Phospholipid_Transporter"/>
</dbReference>
<protein>
    <submittedName>
        <fullName evidence="3">MCE family protein</fullName>
    </submittedName>
</protein>
<comment type="caution">
    <text evidence="3">The sequence shown here is derived from an EMBL/GenBank/DDBJ whole genome shotgun (WGS) entry which is preliminary data.</text>
</comment>
<keyword evidence="1" id="KW-1133">Transmembrane helix</keyword>
<name>A0ABX1D2J1_9FLAO</name>
<dbReference type="Proteomes" id="UP000703674">
    <property type="component" value="Unassembled WGS sequence"/>
</dbReference>
<dbReference type="PANTHER" id="PTHR33371">
    <property type="entry name" value="INTERMEMBRANE PHOSPHOLIPID TRANSPORT SYSTEM BINDING PROTEIN MLAD-RELATED"/>
    <property type="match status" value="1"/>
</dbReference>
<accession>A0ABX1D2J1</accession>
<evidence type="ECO:0000313" key="4">
    <source>
        <dbReference type="Proteomes" id="UP000703674"/>
    </source>
</evidence>